<gene>
    <name evidence="2" type="ORF">LMTR13_26695</name>
</gene>
<dbReference type="AlphaFoldDB" id="A0A1B1UK71"/>
<keyword evidence="3" id="KW-1185">Reference proteome</keyword>
<dbReference type="Pfam" id="PF06114">
    <property type="entry name" value="Peptidase_M78"/>
    <property type="match status" value="1"/>
</dbReference>
<protein>
    <recommendedName>
        <fullName evidence="1">IrrE N-terminal-like domain-containing protein</fullName>
    </recommendedName>
</protein>
<dbReference type="OrthoDB" id="9794834at2"/>
<dbReference type="RefSeq" id="WP_065730375.1">
    <property type="nucleotide sequence ID" value="NZ_CP016428.1"/>
</dbReference>
<sequence length="306" mass="33906">MAKADDSSLDPEELRAVQAAARRALDRASAWGIYPTPTAVILEAASLKVAPASAFDPRRITDYLLGKAESAAVALKSAIAKVFGIYDAGEQLIHIDDTVHKSKQNFLKLHEAGHHELPSHRSAFRLFHDCEKTLDPTISDLFEREANNFARFVLFQGDGYASMAADHKLELKTPMKLAGKFGASVYASCREFARTHHRACAVYVLEPVTYCEKTGARAKVRRIEASPDYLRQFRRPDETEITLDHSLGRVLPVGRKMTRPTTVSITDRNGQAHECVAEAFDTTFNVLLLIYPVKALTAVTVIIPSR</sequence>
<organism evidence="2 3">
    <name type="scientific">Bradyrhizobium icense</name>
    <dbReference type="NCBI Taxonomy" id="1274631"/>
    <lineage>
        <taxon>Bacteria</taxon>
        <taxon>Pseudomonadati</taxon>
        <taxon>Pseudomonadota</taxon>
        <taxon>Alphaproteobacteria</taxon>
        <taxon>Hyphomicrobiales</taxon>
        <taxon>Nitrobacteraceae</taxon>
        <taxon>Bradyrhizobium</taxon>
    </lineage>
</organism>
<feature type="domain" description="IrrE N-terminal-like" evidence="1">
    <location>
        <begin position="87"/>
        <end position="187"/>
    </location>
</feature>
<accession>A0A1B1UK71</accession>
<dbReference type="EMBL" id="CP016428">
    <property type="protein sequence ID" value="ANW03190.1"/>
    <property type="molecule type" value="Genomic_DNA"/>
</dbReference>
<dbReference type="KEGG" id="bic:LMTR13_26695"/>
<evidence type="ECO:0000259" key="1">
    <source>
        <dbReference type="Pfam" id="PF06114"/>
    </source>
</evidence>
<reference evidence="2 3" key="1">
    <citation type="submission" date="2016-07" db="EMBL/GenBank/DDBJ databases">
        <title>Complete genome sequence of Bradyrhizobium icense LMTR 13T, a potential inoculant strain isolated from lima bean (Phaseolus lunatus) in Peru.</title>
        <authorList>
            <person name="Ormeno-Orrillo E."/>
            <person name="Duran D."/>
            <person name="Rogel M.A."/>
            <person name="Rey L."/>
            <person name="Imperial J."/>
            <person name="Ruiz-Argueso T."/>
            <person name="Martinez-Romero E."/>
        </authorList>
    </citation>
    <scope>NUCLEOTIDE SEQUENCE [LARGE SCALE GENOMIC DNA]</scope>
    <source>
        <strain evidence="2 3">LMTR 13</strain>
    </source>
</reference>
<dbReference type="InterPro" id="IPR010359">
    <property type="entry name" value="IrrE_HExxH"/>
</dbReference>
<dbReference type="Gene3D" id="1.10.10.2910">
    <property type="match status" value="1"/>
</dbReference>
<dbReference type="Proteomes" id="UP000092839">
    <property type="component" value="Chromosome"/>
</dbReference>
<dbReference type="STRING" id="1274631.LMTR13_26695"/>
<evidence type="ECO:0000313" key="2">
    <source>
        <dbReference type="EMBL" id="ANW03190.1"/>
    </source>
</evidence>
<proteinExistence type="predicted"/>
<evidence type="ECO:0000313" key="3">
    <source>
        <dbReference type="Proteomes" id="UP000092839"/>
    </source>
</evidence>
<name>A0A1B1UK71_9BRAD</name>